<organism evidence="3">
    <name type="scientific">groundwater metagenome</name>
    <dbReference type="NCBI Taxonomy" id="717931"/>
    <lineage>
        <taxon>unclassified sequences</taxon>
        <taxon>metagenomes</taxon>
        <taxon>ecological metagenomes</taxon>
    </lineage>
</organism>
<name>A0A098EEJ5_9ZZZZ</name>
<proteinExistence type="predicted"/>
<dbReference type="InterPro" id="IPR047589">
    <property type="entry name" value="DUF11_rpt"/>
</dbReference>
<evidence type="ECO:0000259" key="2">
    <source>
        <dbReference type="Pfam" id="PF01345"/>
    </source>
</evidence>
<accession>A0A098EEJ5</accession>
<feature type="domain" description="DUF11" evidence="2">
    <location>
        <begin position="1313"/>
        <end position="1411"/>
    </location>
</feature>
<dbReference type="PANTHER" id="PTHR34819">
    <property type="entry name" value="LARGE CYSTEINE-RICH PERIPLASMIC PROTEIN OMCB"/>
    <property type="match status" value="1"/>
</dbReference>
<sequence>MDKKLYKKRAQIMFVLMVIVILAISALVIGDVIKNPVVSPKIVNQIEGTNATIVVPNEDVQFKILYDGISANENIKIIDVFPSYNVTNHANGWKFIRTDSVKVICVNQTYILNNSNYDFTENPGTCDLWYYNFSRFGNCTKNVTWNISIPDNSNISGCSLEVIYTASPWNAIPSSGCPVPKEYAGTCNLCNATNFTFTDGFQNNTISVYKNGSFVGNSTAQTWFALHALDVDKNVTQLNNTLAEVSIFVKVKGAMDAACHTPSDVVMVSDLSGSMVWPFNSDGVVRDENGTPVLQSSGHICDHSWDINCTRAMYQYWCNETSSQYNVSKIQVVKYGIRAFRDIILSHGDSMGLVGYDENIATNPSNITQNETELTSELNNYSSHFCRGVDTSTWQYSWAPTTWSCRALNQSIEMLKNSTDKNKAIVFMSDGAPNIRCRELVSEARLRAEYGNSAYDAPYPNGLGVMKEYCESLGHNLVVIPYNASYDTPSSWPPSGVYCSSGDFDWRTGDFYGCDSTLGFCAFCTVSTVCAARFDTLEYGRIAKKNNITVVTVGVDVPTMKVVESVNPSYAENLLKDISSGDYYAMTTIYREGPDGTFNCEANDVTIDQGPQICDVYQPPGVNFHYAYPSNSSDAIQSILEVYRDATYQTLHRNISGENITINDILSKNVTRSSNLTYEPLWFGELFKEKCPADENYAFCNATNGRENLTWFLKKIYGDEKFTIKFNVSIAACVNLTILEDQASYGSILCHPNGTCYPGQNMTIKVNVTNCADIDENIKVNLTVFNQTNSHVYQNDTVNLGLSSQNSSIVSYNYFIPSNSNPQNYTINASVVAPVYGKVNDELSITYAGLVAGRSVIDGGYNTTLAMYTGSYGSSNSTIIFALAKPQIKIEKFVFNSPDFTKSTTAHPNDEILYKINVSNVFGTGWITNITISDKIPQNWKFIEIVNNGSCANLNNSVSNIINLLINNLSTNKSCVFTYKVKIYEFENNGQFNNTANVSGILNETAEKKNAECFNNICEDNATVNILANVSMRVNKTITVNIPLFIFEPGMYISFNITITNDGYNTLYNVTLIEILPIGIEFKNATMNGNLLYNTTVGNYSTGQNVTLAGIGNLSAGENKTINVTGVIHRGANETSVNRINITANAPNGTEISETANATFYVVYPNVTITKILTSSNTSVEPGDYVNYTIKVTNKGNGTAYNLTVIDIIQANITFKSWANFTNGTGSVINYSSGKTYYWNLTNLSSNTYWEINISLYVNSNVSEILPNQANITYHYGDGVDNKTNSSFTNNNVSIIVKYPNVTISKEIVGIKNPYAPGDAIVYRINIKNIGNGTAYNVTVEDTIPSYLNCSSDKNTTDNKSSGLNNATYTWKFDNISPNGATETITLTCQILPQSNGTANFTNIAFINYTDGYGTPQTQVNATVSLVYGVNNTNIQNASVTAGNAGIIKYKVCNNGTVDTTYNLSASGCTNFTISSISPATVTLTQGACAEINVSVGTPSTGGTCIVTLNASNATYGISATATGQINATVSPVYGVNNTNIQNASVTAGDAGIIKYKVCNNGTVDTTYNLSASGCTNFTISSISPATVTLTHGACAEINVSVGTPSTGGTCIVTLNASNATYGISATATGQINATVSPVYGVNNTNIQNASVTAGDAGIIKYKVCNNGTVDTTYNLSASGCTNFTISSTITGGQ</sequence>
<dbReference type="PANTHER" id="PTHR34819:SF3">
    <property type="entry name" value="CELL SURFACE PROTEIN"/>
    <property type="match status" value="1"/>
</dbReference>
<evidence type="ECO:0000256" key="1">
    <source>
        <dbReference type="SAM" id="Phobius"/>
    </source>
</evidence>
<dbReference type="InterPro" id="IPR036465">
    <property type="entry name" value="vWFA_dom_sf"/>
</dbReference>
<protein>
    <recommendedName>
        <fullName evidence="2">DUF11 domain-containing protein</fullName>
    </recommendedName>
</protein>
<dbReference type="InterPro" id="IPR051172">
    <property type="entry name" value="Chlamydia_OmcB"/>
</dbReference>
<keyword evidence="1" id="KW-0812">Transmembrane</keyword>
<dbReference type="EMBL" id="CCXY01000327">
    <property type="protein sequence ID" value="CEG13445.1"/>
    <property type="molecule type" value="Genomic_DNA"/>
</dbReference>
<dbReference type="NCBIfam" id="TIGR01451">
    <property type="entry name" value="B_ant_repeat"/>
    <property type="match status" value="3"/>
</dbReference>
<gene>
    <name evidence="3" type="ORF">MSIBF_A3930003</name>
</gene>
<dbReference type="Gene3D" id="2.60.40.10">
    <property type="entry name" value="Immunoglobulins"/>
    <property type="match status" value="1"/>
</dbReference>
<dbReference type="SUPFAM" id="SSF53300">
    <property type="entry name" value="vWA-like"/>
    <property type="match status" value="1"/>
</dbReference>
<feature type="domain" description="DUF11" evidence="2">
    <location>
        <begin position="903"/>
        <end position="1010"/>
    </location>
</feature>
<reference evidence="3" key="1">
    <citation type="submission" date="2014-09" db="EMBL/GenBank/DDBJ databases">
        <authorList>
            <person name="Probst J Alexander"/>
        </authorList>
    </citation>
    <scope>NUCLEOTIDE SEQUENCE</scope>
</reference>
<evidence type="ECO:0000313" key="3">
    <source>
        <dbReference type="EMBL" id="CEG13445.1"/>
    </source>
</evidence>
<feature type="domain" description="DUF11" evidence="2">
    <location>
        <begin position="1174"/>
        <end position="1281"/>
    </location>
</feature>
<feature type="domain" description="DUF11" evidence="2">
    <location>
        <begin position="1048"/>
        <end position="1148"/>
    </location>
</feature>
<dbReference type="InterPro" id="IPR013783">
    <property type="entry name" value="Ig-like_fold"/>
</dbReference>
<keyword evidence="1" id="KW-1133">Transmembrane helix</keyword>
<dbReference type="Gene3D" id="3.40.50.410">
    <property type="entry name" value="von Willebrand factor, type A domain"/>
    <property type="match status" value="1"/>
</dbReference>
<keyword evidence="1" id="KW-0472">Membrane</keyword>
<dbReference type="InterPro" id="IPR001434">
    <property type="entry name" value="OmcB-like_DUF11"/>
</dbReference>
<dbReference type="Pfam" id="PF01345">
    <property type="entry name" value="DUF11"/>
    <property type="match status" value="4"/>
</dbReference>
<feature type="transmembrane region" description="Helical" evidence="1">
    <location>
        <begin position="12"/>
        <end position="33"/>
    </location>
</feature>